<dbReference type="EMBL" id="PGOL01002569">
    <property type="protein sequence ID" value="PKI46847.1"/>
    <property type="molecule type" value="Genomic_DNA"/>
</dbReference>
<dbReference type="Proteomes" id="UP000233551">
    <property type="component" value="Unassembled WGS sequence"/>
</dbReference>
<protein>
    <submittedName>
        <fullName evidence="2">Uncharacterized protein</fullName>
    </submittedName>
</protein>
<dbReference type="AlphaFoldDB" id="A0A2I0IS71"/>
<name>A0A2I0IS71_PUNGR</name>
<evidence type="ECO:0000256" key="1">
    <source>
        <dbReference type="SAM" id="MobiDB-lite"/>
    </source>
</evidence>
<comment type="caution">
    <text evidence="2">The sequence shown here is derived from an EMBL/GenBank/DDBJ whole genome shotgun (WGS) entry which is preliminary data.</text>
</comment>
<accession>A0A2I0IS71</accession>
<sequence>MRGRIRQGEEIIRCSGERAVQPDQGGRELCTVKAKQRATSGCTLRLRAKSYIINIPVSAFHFGPPTLESHQRVPNYDPPELT</sequence>
<evidence type="ECO:0000313" key="3">
    <source>
        <dbReference type="Proteomes" id="UP000233551"/>
    </source>
</evidence>
<keyword evidence="3" id="KW-1185">Reference proteome</keyword>
<organism evidence="2 3">
    <name type="scientific">Punica granatum</name>
    <name type="common">Pomegranate</name>
    <dbReference type="NCBI Taxonomy" id="22663"/>
    <lineage>
        <taxon>Eukaryota</taxon>
        <taxon>Viridiplantae</taxon>
        <taxon>Streptophyta</taxon>
        <taxon>Embryophyta</taxon>
        <taxon>Tracheophyta</taxon>
        <taxon>Spermatophyta</taxon>
        <taxon>Magnoliopsida</taxon>
        <taxon>eudicotyledons</taxon>
        <taxon>Gunneridae</taxon>
        <taxon>Pentapetalae</taxon>
        <taxon>rosids</taxon>
        <taxon>malvids</taxon>
        <taxon>Myrtales</taxon>
        <taxon>Lythraceae</taxon>
        <taxon>Punica</taxon>
    </lineage>
</organism>
<proteinExistence type="predicted"/>
<reference evidence="2 3" key="1">
    <citation type="submission" date="2017-11" db="EMBL/GenBank/DDBJ databases">
        <title>De-novo sequencing of pomegranate (Punica granatum L.) genome.</title>
        <authorList>
            <person name="Akparov Z."/>
            <person name="Amiraslanov A."/>
            <person name="Hajiyeva S."/>
            <person name="Abbasov M."/>
            <person name="Kaur K."/>
            <person name="Hamwieh A."/>
            <person name="Solovyev V."/>
            <person name="Salamov A."/>
            <person name="Braich B."/>
            <person name="Kosarev P."/>
            <person name="Mahmoud A."/>
            <person name="Hajiyev E."/>
            <person name="Babayeva S."/>
            <person name="Izzatullayeva V."/>
            <person name="Mammadov A."/>
            <person name="Mammadov A."/>
            <person name="Sharifova S."/>
            <person name="Ojaghi J."/>
            <person name="Eynullazada K."/>
            <person name="Bayramov B."/>
            <person name="Abdulazimova A."/>
            <person name="Shahmuradov I."/>
        </authorList>
    </citation>
    <scope>NUCLEOTIDE SEQUENCE [LARGE SCALE GENOMIC DNA]</scope>
    <source>
        <strain evidence="3">cv. AG2017</strain>
        <tissue evidence="2">Leaf</tissue>
    </source>
</reference>
<gene>
    <name evidence="2" type="ORF">CRG98_032785</name>
</gene>
<feature type="region of interest" description="Disordered" evidence="1">
    <location>
        <begin position="63"/>
        <end position="82"/>
    </location>
</feature>
<evidence type="ECO:0000313" key="2">
    <source>
        <dbReference type="EMBL" id="PKI46847.1"/>
    </source>
</evidence>